<dbReference type="RefSeq" id="WP_109921327.1">
    <property type="nucleotide sequence ID" value="NZ_QGLF01000003.1"/>
</dbReference>
<keyword evidence="3" id="KW-1185">Reference proteome</keyword>
<evidence type="ECO:0000259" key="1">
    <source>
        <dbReference type="PROSITE" id="PS51459"/>
    </source>
</evidence>
<accession>A0A317E5Q2</accession>
<evidence type="ECO:0000313" key="3">
    <source>
        <dbReference type="Proteomes" id="UP000246077"/>
    </source>
</evidence>
<dbReference type="Gene3D" id="1.20.120.1870">
    <property type="entry name" value="Fic/DOC protein, Fido domain"/>
    <property type="match status" value="1"/>
</dbReference>
<proteinExistence type="predicted"/>
<name>A0A317E5Q2_9PROT</name>
<dbReference type="Pfam" id="PF02661">
    <property type="entry name" value="Fic"/>
    <property type="match status" value="1"/>
</dbReference>
<dbReference type="NCBIfam" id="TIGR01550">
    <property type="entry name" value="DOC_P1"/>
    <property type="match status" value="1"/>
</dbReference>
<dbReference type="PIRSF" id="PIRSF018297">
    <property type="entry name" value="Doc"/>
    <property type="match status" value="1"/>
</dbReference>
<dbReference type="PROSITE" id="PS51459">
    <property type="entry name" value="FIDO"/>
    <property type="match status" value="1"/>
</dbReference>
<evidence type="ECO:0000313" key="2">
    <source>
        <dbReference type="EMBL" id="PWR20683.1"/>
    </source>
</evidence>
<dbReference type="PANTHER" id="PTHR39426:SF1">
    <property type="entry name" value="HOMOLOGY TO DEATH-ON-CURING PROTEIN OF PHAGE P1"/>
    <property type="match status" value="1"/>
</dbReference>
<comment type="caution">
    <text evidence="2">The sequence shown here is derived from an EMBL/GenBank/DDBJ whole genome shotgun (WGS) entry which is preliminary data.</text>
</comment>
<dbReference type="OrthoDB" id="9802752at2"/>
<dbReference type="InterPro" id="IPR003812">
    <property type="entry name" value="Fido"/>
</dbReference>
<reference evidence="3" key="1">
    <citation type="submission" date="2018-05" db="EMBL/GenBank/DDBJ databases">
        <title>Zavarzinia sp. HR-AS.</title>
        <authorList>
            <person name="Lee Y."/>
            <person name="Jeon C.O."/>
        </authorList>
    </citation>
    <scope>NUCLEOTIDE SEQUENCE [LARGE SCALE GENOMIC DNA]</scope>
    <source>
        <strain evidence="3">DSM 1231</strain>
    </source>
</reference>
<dbReference type="GO" id="GO:0016301">
    <property type="term" value="F:kinase activity"/>
    <property type="evidence" value="ECO:0007669"/>
    <property type="project" value="InterPro"/>
</dbReference>
<dbReference type="Proteomes" id="UP000246077">
    <property type="component" value="Unassembled WGS sequence"/>
</dbReference>
<feature type="domain" description="Fido" evidence="1">
    <location>
        <begin position="6"/>
        <end position="122"/>
    </location>
</feature>
<dbReference type="EMBL" id="QGLF01000003">
    <property type="protein sequence ID" value="PWR20683.1"/>
    <property type="molecule type" value="Genomic_DNA"/>
</dbReference>
<dbReference type="InterPro" id="IPR053737">
    <property type="entry name" value="Type_II_TA_Toxin"/>
</dbReference>
<dbReference type="SUPFAM" id="SSF140931">
    <property type="entry name" value="Fic-like"/>
    <property type="match status" value="1"/>
</dbReference>
<sequence>MTPRWLSERAVLAMHAAQIVEHGGGEGVRDLGLLASALARALNLVAYGDPDLPALAAAYAFGIARNHPFVDGNKRTAFVVAATLLALNGMRLRASEKDVVETILALAAGRLEELQLAEWFRHWSSY</sequence>
<gene>
    <name evidence="2" type="ORF">DKG75_11830</name>
</gene>
<dbReference type="AlphaFoldDB" id="A0A317E5Q2"/>
<organism evidence="2 3">
    <name type="scientific">Zavarzinia compransoris</name>
    <dbReference type="NCBI Taxonomy" id="1264899"/>
    <lineage>
        <taxon>Bacteria</taxon>
        <taxon>Pseudomonadati</taxon>
        <taxon>Pseudomonadota</taxon>
        <taxon>Alphaproteobacteria</taxon>
        <taxon>Rhodospirillales</taxon>
        <taxon>Zavarziniaceae</taxon>
        <taxon>Zavarzinia</taxon>
    </lineage>
</organism>
<protein>
    <submittedName>
        <fullName evidence="2">Type II toxin-antitoxin system death-on-curing family toxin</fullName>
    </submittedName>
</protein>
<dbReference type="PANTHER" id="PTHR39426">
    <property type="entry name" value="HOMOLOGY TO DEATH-ON-CURING PROTEIN OF PHAGE P1"/>
    <property type="match status" value="1"/>
</dbReference>
<dbReference type="InterPro" id="IPR036597">
    <property type="entry name" value="Fido-like_dom_sf"/>
</dbReference>
<dbReference type="InterPro" id="IPR006440">
    <property type="entry name" value="Doc"/>
</dbReference>